<protein>
    <submittedName>
        <fullName evidence="1">Uncharacterized protein</fullName>
    </submittedName>
</protein>
<evidence type="ECO:0000313" key="1">
    <source>
        <dbReference type="EMBL" id="OTG32336.1"/>
    </source>
</evidence>
<proteinExistence type="predicted"/>
<gene>
    <name evidence="1" type="ORF">HannXRQ_Chr03g0085511</name>
</gene>
<dbReference type="Proteomes" id="UP000215914">
    <property type="component" value="Chromosome 3"/>
</dbReference>
<name>A0A251VB07_HELAN</name>
<dbReference type="EMBL" id="CM007892">
    <property type="protein sequence ID" value="OTG32336.1"/>
    <property type="molecule type" value="Genomic_DNA"/>
</dbReference>
<reference evidence="2" key="1">
    <citation type="journal article" date="2017" name="Nature">
        <title>The sunflower genome provides insights into oil metabolism, flowering and Asterid evolution.</title>
        <authorList>
            <person name="Badouin H."/>
            <person name="Gouzy J."/>
            <person name="Grassa C.J."/>
            <person name="Murat F."/>
            <person name="Staton S.E."/>
            <person name="Cottret L."/>
            <person name="Lelandais-Briere C."/>
            <person name="Owens G.L."/>
            <person name="Carrere S."/>
            <person name="Mayjonade B."/>
            <person name="Legrand L."/>
            <person name="Gill N."/>
            <person name="Kane N.C."/>
            <person name="Bowers J.E."/>
            <person name="Hubner S."/>
            <person name="Bellec A."/>
            <person name="Berard A."/>
            <person name="Berges H."/>
            <person name="Blanchet N."/>
            <person name="Boniface M.C."/>
            <person name="Brunel D."/>
            <person name="Catrice O."/>
            <person name="Chaidir N."/>
            <person name="Claudel C."/>
            <person name="Donnadieu C."/>
            <person name="Faraut T."/>
            <person name="Fievet G."/>
            <person name="Helmstetter N."/>
            <person name="King M."/>
            <person name="Knapp S.J."/>
            <person name="Lai Z."/>
            <person name="Le Paslier M.C."/>
            <person name="Lippi Y."/>
            <person name="Lorenzon L."/>
            <person name="Mandel J.R."/>
            <person name="Marage G."/>
            <person name="Marchand G."/>
            <person name="Marquand E."/>
            <person name="Bret-Mestries E."/>
            <person name="Morien E."/>
            <person name="Nambeesan S."/>
            <person name="Nguyen T."/>
            <person name="Pegot-Espagnet P."/>
            <person name="Pouilly N."/>
            <person name="Raftis F."/>
            <person name="Sallet E."/>
            <person name="Schiex T."/>
            <person name="Thomas J."/>
            <person name="Vandecasteele C."/>
            <person name="Vares D."/>
            <person name="Vear F."/>
            <person name="Vautrin S."/>
            <person name="Crespi M."/>
            <person name="Mangin B."/>
            <person name="Burke J.M."/>
            <person name="Salse J."/>
            <person name="Munos S."/>
            <person name="Vincourt P."/>
            <person name="Rieseberg L.H."/>
            <person name="Langlade N.B."/>
        </authorList>
    </citation>
    <scope>NUCLEOTIDE SEQUENCE [LARGE SCALE GENOMIC DNA]</scope>
    <source>
        <strain evidence="2">cv. SF193</strain>
    </source>
</reference>
<keyword evidence="2" id="KW-1185">Reference proteome</keyword>
<dbReference type="AlphaFoldDB" id="A0A251VB07"/>
<organism evidence="1 2">
    <name type="scientific">Helianthus annuus</name>
    <name type="common">Common sunflower</name>
    <dbReference type="NCBI Taxonomy" id="4232"/>
    <lineage>
        <taxon>Eukaryota</taxon>
        <taxon>Viridiplantae</taxon>
        <taxon>Streptophyta</taxon>
        <taxon>Embryophyta</taxon>
        <taxon>Tracheophyta</taxon>
        <taxon>Spermatophyta</taxon>
        <taxon>Magnoliopsida</taxon>
        <taxon>eudicotyledons</taxon>
        <taxon>Gunneridae</taxon>
        <taxon>Pentapetalae</taxon>
        <taxon>asterids</taxon>
        <taxon>campanulids</taxon>
        <taxon>Asterales</taxon>
        <taxon>Asteraceae</taxon>
        <taxon>Asteroideae</taxon>
        <taxon>Heliantheae alliance</taxon>
        <taxon>Heliantheae</taxon>
        <taxon>Helianthus</taxon>
    </lineage>
</organism>
<accession>A0A251VB07</accession>
<evidence type="ECO:0000313" key="2">
    <source>
        <dbReference type="Proteomes" id="UP000215914"/>
    </source>
</evidence>
<dbReference type="InParanoid" id="A0A251VB07"/>
<sequence>MSAPIMLIVPLCSVELKIKYTKTKHYTRSSYHRSKTLVPEPQGEIGGGCL</sequence>